<evidence type="ECO:0000256" key="3">
    <source>
        <dbReference type="ARBA" id="ARBA00022989"/>
    </source>
</evidence>
<keyword evidence="2 5" id="KW-0812">Transmembrane</keyword>
<keyword evidence="4 5" id="KW-0472">Membrane</keyword>
<dbReference type="EMBL" id="FMAR01000002">
    <property type="protein sequence ID" value="SCB93865.1"/>
    <property type="molecule type" value="Genomic_DNA"/>
</dbReference>
<keyword evidence="6" id="KW-0808">Transferase</keyword>
<feature type="transmembrane region" description="Helical" evidence="5">
    <location>
        <begin position="121"/>
        <end position="154"/>
    </location>
</feature>
<feature type="transmembrane region" description="Helical" evidence="5">
    <location>
        <begin position="68"/>
        <end position="87"/>
    </location>
</feature>
<dbReference type="AlphaFoldDB" id="A0A1C4AH05"/>
<proteinExistence type="predicted"/>
<accession>A0A1C4AH05</accession>
<organism evidence="6 7">
    <name type="scientific">Chitinophaga costaii</name>
    <dbReference type="NCBI Taxonomy" id="1335309"/>
    <lineage>
        <taxon>Bacteria</taxon>
        <taxon>Pseudomonadati</taxon>
        <taxon>Bacteroidota</taxon>
        <taxon>Chitinophagia</taxon>
        <taxon>Chitinophagales</taxon>
        <taxon>Chitinophagaceae</taxon>
        <taxon>Chitinophaga</taxon>
    </lineage>
</organism>
<gene>
    <name evidence="6" type="ORF">GA0116948_102128</name>
</gene>
<dbReference type="InterPro" id="IPR052527">
    <property type="entry name" value="Metal_cation-efflux_comp"/>
</dbReference>
<evidence type="ECO:0000313" key="6">
    <source>
        <dbReference type="EMBL" id="SCB93865.1"/>
    </source>
</evidence>
<evidence type="ECO:0000256" key="4">
    <source>
        <dbReference type="ARBA" id="ARBA00023136"/>
    </source>
</evidence>
<protein>
    <submittedName>
        <fullName evidence="6">Protein-S-isoprenylcysteine O-methyltransferase Ste14</fullName>
    </submittedName>
</protein>
<keyword evidence="7" id="KW-1185">Reference proteome</keyword>
<keyword evidence="3 5" id="KW-1133">Transmembrane helix</keyword>
<feature type="transmembrane region" description="Helical" evidence="5">
    <location>
        <begin position="38"/>
        <end position="56"/>
    </location>
</feature>
<dbReference type="GO" id="GO:0016020">
    <property type="term" value="C:membrane"/>
    <property type="evidence" value="ECO:0007669"/>
    <property type="project" value="UniProtKB-SubCell"/>
</dbReference>
<dbReference type="Gene3D" id="1.20.120.1630">
    <property type="match status" value="1"/>
</dbReference>
<sequence length="186" mass="20962">MYATGIVSLIFCCSELLLSFLKRSNKQTSRTRNDKGSLALFWIFIPIVVSVASVLRRYLRVGALPHKPCFIIGLLLAISGLLLRWIAIYQLGSLFTVDVAITEHHALKTDGLYSVVRHPSYTGLLMIMTGLALTMSNWICLLLIVIPFLLLLGYRIQVEEAILKTAFPDAYTAYQRRTKRLLPGIY</sequence>
<name>A0A1C4AH05_9BACT</name>
<evidence type="ECO:0000256" key="2">
    <source>
        <dbReference type="ARBA" id="ARBA00022692"/>
    </source>
</evidence>
<dbReference type="PANTHER" id="PTHR43847">
    <property type="entry name" value="BLL3993 PROTEIN"/>
    <property type="match status" value="1"/>
</dbReference>
<dbReference type="OrthoDB" id="9809773at2"/>
<evidence type="ECO:0000256" key="5">
    <source>
        <dbReference type="SAM" id="Phobius"/>
    </source>
</evidence>
<dbReference type="STRING" id="1335309.GA0116948_102128"/>
<dbReference type="PANTHER" id="PTHR43847:SF1">
    <property type="entry name" value="BLL3993 PROTEIN"/>
    <property type="match status" value="1"/>
</dbReference>
<dbReference type="Proteomes" id="UP000242818">
    <property type="component" value="Unassembled WGS sequence"/>
</dbReference>
<comment type="subcellular location">
    <subcellularLocation>
        <location evidence="1">Membrane</location>
        <topology evidence="1">Multi-pass membrane protein</topology>
    </subcellularLocation>
</comment>
<dbReference type="GO" id="GO:0032259">
    <property type="term" value="P:methylation"/>
    <property type="evidence" value="ECO:0007669"/>
    <property type="project" value="UniProtKB-KW"/>
</dbReference>
<evidence type="ECO:0000256" key="1">
    <source>
        <dbReference type="ARBA" id="ARBA00004141"/>
    </source>
</evidence>
<dbReference type="Pfam" id="PF04140">
    <property type="entry name" value="ICMT"/>
    <property type="match status" value="1"/>
</dbReference>
<dbReference type="InterPro" id="IPR007269">
    <property type="entry name" value="ICMT_MeTrfase"/>
</dbReference>
<evidence type="ECO:0000313" key="7">
    <source>
        <dbReference type="Proteomes" id="UP000242818"/>
    </source>
</evidence>
<reference evidence="6 7" key="1">
    <citation type="submission" date="2016-08" db="EMBL/GenBank/DDBJ databases">
        <authorList>
            <person name="Seilhamer J.J."/>
        </authorList>
    </citation>
    <scope>NUCLEOTIDE SEQUENCE [LARGE SCALE GENOMIC DNA]</scope>
    <source>
        <strain evidence="6 7">A37T2</strain>
    </source>
</reference>
<dbReference type="GO" id="GO:0004671">
    <property type="term" value="F:protein C-terminal S-isoprenylcysteine carboxyl O-methyltransferase activity"/>
    <property type="evidence" value="ECO:0007669"/>
    <property type="project" value="InterPro"/>
</dbReference>
<dbReference type="RefSeq" id="WP_089709170.1">
    <property type="nucleotide sequence ID" value="NZ_FMAR01000002.1"/>
</dbReference>
<keyword evidence="6" id="KW-0489">Methyltransferase</keyword>